<evidence type="ECO:0000256" key="1">
    <source>
        <dbReference type="SAM" id="SignalP"/>
    </source>
</evidence>
<protein>
    <recommendedName>
        <fullName evidence="4">P-loop containing nucleoside triphosphate hydrolase protein</fullName>
    </recommendedName>
</protein>
<accession>A0A5C3QL29</accession>
<keyword evidence="1" id="KW-0732">Signal</keyword>
<organism evidence="2 3">
    <name type="scientific">Pterulicium gracile</name>
    <dbReference type="NCBI Taxonomy" id="1884261"/>
    <lineage>
        <taxon>Eukaryota</taxon>
        <taxon>Fungi</taxon>
        <taxon>Dikarya</taxon>
        <taxon>Basidiomycota</taxon>
        <taxon>Agaricomycotina</taxon>
        <taxon>Agaricomycetes</taxon>
        <taxon>Agaricomycetidae</taxon>
        <taxon>Agaricales</taxon>
        <taxon>Pleurotineae</taxon>
        <taxon>Pterulaceae</taxon>
        <taxon>Pterulicium</taxon>
    </lineage>
</organism>
<feature type="chain" id="PRO_5022714802" description="P-loop containing nucleoside triphosphate hydrolase protein" evidence="1">
    <location>
        <begin position="16"/>
        <end position="732"/>
    </location>
</feature>
<sequence length="732" mass="81415">MFGLTFITSVLTVSAASTLLPCPTQHHRARYADEGEGRERIGKGTEKVQVTVVKRPIVAMTAKTQDDTPTRGSLGPFLIYFSELGSSRQSELLLSSGGDGYFPRFMMEVDTSFSQMDSGGGAIFSHNVGKIEHLTANHPRRTMELERLSQFFFGEDVMDDQPRILTVIGIGGCGKTQLDKPSLVFYVDATTASTTNGSLAAIAKANGYENSGQAALDWMSSLDGPFFMYIDNADDHTMNLRDYFPRSTFARIVITTRRRETKQTYTTGPDSDIFLGPLSEVEATDLLIGIADLDSANSTVLEDVAAFIQELHFHPLAIVQAGAAICKIQWTACEYLIRFRKLRTSFMDGKKDQVDSSSLDDYPSHVNTIWRLSYDRLSGPTAKLMSLCAHLHHAGITERIFKFAYYGLTSNVDVRTPRIPFMAEEPIALQVMESFGTGRQWNTDDFRRCIQEACSFSPLSYDGATRIYLIHPFVHDCLRSVAPHPSQATFLLSAAIIILEEGDQAPMPELLPHVQRVLSKWADWRTSSPPLHPKLATNMGRILFHSLQILSQSLERQPLVLTGEHDSVSPGADYPDTIKALDNLASTLREQGLFREAEGMVEDVLEKQQRLNGLDHPATISALAQPAALLSGQGHYHQAATMKEEVLEWCRQKLGAGSPQTIQALANLAATYFQLGRYKEVEEMSKEVLERRRRLLGEDHPETIQAMGGFAAAAYQLGRYREAWEMQKTVLL</sequence>
<dbReference type="PANTHER" id="PTHR46082">
    <property type="entry name" value="ATP/GTP-BINDING PROTEIN-RELATED"/>
    <property type="match status" value="1"/>
</dbReference>
<dbReference type="OrthoDB" id="1658288at2759"/>
<dbReference type="EMBL" id="ML178835">
    <property type="protein sequence ID" value="TFK99083.1"/>
    <property type="molecule type" value="Genomic_DNA"/>
</dbReference>
<dbReference type="AlphaFoldDB" id="A0A5C3QL29"/>
<proteinExistence type="predicted"/>
<dbReference type="SUPFAM" id="SSF48452">
    <property type="entry name" value="TPR-like"/>
    <property type="match status" value="1"/>
</dbReference>
<dbReference type="Pfam" id="PF13424">
    <property type="entry name" value="TPR_12"/>
    <property type="match status" value="2"/>
</dbReference>
<dbReference type="Proteomes" id="UP000305067">
    <property type="component" value="Unassembled WGS sequence"/>
</dbReference>
<dbReference type="InterPro" id="IPR027417">
    <property type="entry name" value="P-loop_NTPase"/>
</dbReference>
<dbReference type="SUPFAM" id="SSF52540">
    <property type="entry name" value="P-loop containing nucleoside triphosphate hydrolases"/>
    <property type="match status" value="1"/>
</dbReference>
<dbReference type="InterPro" id="IPR011990">
    <property type="entry name" value="TPR-like_helical_dom_sf"/>
</dbReference>
<name>A0A5C3QL29_9AGAR</name>
<dbReference type="Gene3D" id="1.25.40.10">
    <property type="entry name" value="Tetratricopeptide repeat domain"/>
    <property type="match status" value="1"/>
</dbReference>
<dbReference type="PANTHER" id="PTHR46082:SF6">
    <property type="entry name" value="AAA+ ATPASE DOMAIN-CONTAINING PROTEIN-RELATED"/>
    <property type="match status" value="1"/>
</dbReference>
<dbReference type="InterPro" id="IPR053137">
    <property type="entry name" value="NLR-like"/>
</dbReference>
<evidence type="ECO:0000313" key="3">
    <source>
        <dbReference type="Proteomes" id="UP000305067"/>
    </source>
</evidence>
<keyword evidence="3" id="KW-1185">Reference proteome</keyword>
<feature type="signal peptide" evidence="1">
    <location>
        <begin position="1"/>
        <end position="15"/>
    </location>
</feature>
<gene>
    <name evidence="2" type="ORF">BDV98DRAFT_584389</name>
</gene>
<evidence type="ECO:0000313" key="2">
    <source>
        <dbReference type="EMBL" id="TFK99083.1"/>
    </source>
</evidence>
<evidence type="ECO:0008006" key="4">
    <source>
        <dbReference type="Google" id="ProtNLM"/>
    </source>
</evidence>
<reference evidence="2 3" key="1">
    <citation type="journal article" date="2019" name="Nat. Ecol. Evol.">
        <title>Megaphylogeny resolves global patterns of mushroom evolution.</title>
        <authorList>
            <person name="Varga T."/>
            <person name="Krizsan K."/>
            <person name="Foldi C."/>
            <person name="Dima B."/>
            <person name="Sanchez-Garcia M."/>
            <person name="Sanchez-Ramirez S."/>
            <person name="Szollosi G.J."/>
            <person name="Szarkandi J.G."/>
            <person name="Papp V."/>
            <person name="Albert L."/>
            <person name="Andreopoulos W."/>
            <person name="Angelini C."/>
            <person name="Antonin V."/>
            <person name="Barry K.W."/>
            <person name="Bougher N.L."/>
            <person name="Buchanan P."/>
            <person name="Buyck B."/>
            <person name="Bense V."/>
            <person name="Catcheside P."/>
            <person name="Chovatia M."/>
            <person name="Cooper J."/>
            <person name="Damon W."/>
            <person name="Desjardin D."/>
            <person name="Finy P."/>
            <person name="Geml J."/>
            <person name="Haridas S."/>
            <person name="Hughes K."/>
            <person name="Justo A."/>
            <person name="Karasinski D."/>
            <person name="Kautmanova I."/>
            <person name="Kiss B."/>
            <person name="Kocsube S."/>
            <person name="Kotiranta H."/>
            <person name="LaButti K.M."/>
            <person name="Lechner B.E."/>
            <person name="Liimatainen K."/>
            <person name="Lipzen A."/>
            <person name="Lukacs Z."/>
            <person name="Mihaltcheva S."/>
            <person name="Morgado L.N."/>
            <person name="Niskanen T."/>
            <person name="Noordeloos M.E."/>
            <person name="Ohm R.A."/>
            <person name="Ortiz-Santana B."/>
            <person name="Ovrebo C."/>
            <person name="Racz N."/>
            <person name="Riley R."/>
            <person name="Savchenko A."/>
            <person name="Shiryaev A."/>
            <person name="Soop K."/>
            <person name="Spirin V."/>
            <person name="Szebenyi C."/>
            <person name="Tomsovsky M."/>
            <person name="Tulloss R.E."/>
            <person name="Uehling J."/>
            <person name="Grigoriev I.V."/>
            <person name="Vagvolgyi C."/>
            <person name="Papp T."/>
            <person name="Martin F.M."/>
            <person name="Miettinen O."/>
            <person name="Hibbett D.S."/>
            <person name="Nagy L.G."/>
        </authorList>
    </citation>
    <scope>NUCLEOTIDE SEQUENCE [LARGE SCALE GENOMIC DNA]</scope>
    <source>
        <strain evidence="2 3">CBS 309.79</strain>
    </source>
</reference>
<dbReference type="Gene3D" id="3.40.50.300">
    <property type="entry name" value="P-loop containing nucleotide triphosphate hydrolases"/>
    <property type="match status" value="1"/>
</dbReference>
<dbReference type="STRING" id="1884261.A0A5C3QL29"/>